<keyword evidence="1" id="KW-0472">Membrane</keyword>
<evidence type="ECO:0000256" key="1">
    <source>
        <dbReference type="SAM" id="Phobius"/>
    </source>
</evidence>
<dbReference type="EMBL" id="BONE01000038">
    <property type="protein sequence ID" value="GIF75068.1"/>
    <property type="molecule type" value="Genomic_DNA"/>
</dbReference>
<name>A0ABQ4CVM1_9ACTN</name>
<feature type="transmembrane region" description="Helical" evidence="1">
    <location>
        <begin position="623"/>
        <end position="641"/>
    </location>
</feature>
<protein>
    <submittedName>
        <fullName evidence="2">Uncharacterized protein</fullName>
    </submittedName>
</protein>
<sequence>MPTDSRDPFDDLRALIETLPVPSAPPTYTQREAALGLALMDLSLRLDHVPRVAEHLTLIDRGHMTRSVSVDVDLAAIADAQRRRIMAPAESLHGNALWIPISRYSRSDLAPVVVKDSTGEVVPRFTHRDSNRVTAAAFVRLLTMLIDAHRDVTVRDTVVHKLRHTHQRSRWLVEAALAELVTAGSLPETGVRTPLDYARLLASSADGREADARAVRDLALAGLDELWPADGRNGIRLPFAHLLSLACSQYMLIVLLDAAHPRRFLAWDAPLLPGRRPSAPLQRLAQSVLPVNREFVVEYETAIPRSVGAYHLTVEVNEEVNVRRFVLSSDVDDDFVQALTQDVEMLAEASAGAAPHRKLLELELQGIASRLAEIGRRRLTDLTSYRRYIAERHRSLGAEPANGGPPGMTGDEVVAALGRGDCTVPVLAAFAAHYSADGMRHLARGPLAGAALPALASGIRDYQLGHDITTDNDPREHGAHAHWRRPNVDLSPHSTQPVRAVAYLSLADEAPALIEGITRMVAGLVAVVLGIGTLLTGGLAWLYSGAVTPNSVPEQADAVVAVLLLVPGLLIARLDLPSTHSVLGQLRQFQRSLAFVSVAVTTGLAIAAGTVHTDLGITRAFQIGMAVLCLILVCCLLEFVARRARRRSAVSRSARLPRWLLATRSRSRRAYAPDAVFDARGEV</sequence>
<reference evidence="2 3" key="1">
    <citation type="submission" date="2021-01" db="EMBL/GenBank/DDBJ databases">
        <title>Whole genome shotgun sequence of Asanoa siamensis NBRC 107932.</title>
        <authorList>
            <person name="Komaki H."/>
            <person name="Tamura T."/>
        </authorList>
    </citation>
    <scope>NUCLEOTIDE SEQUENCE [LARGE SCALE GENOMIC DNA]</scope>
    <source>
        <strain evidence="2 3">NBRC 107932</strain>
    </source>
</reference>
<evidence type="ECO:0000313" key="3">
    <source>
        <dbReference type="Proteomes" id="UP000604117"/>
    </source>
</evidence>
<keyword evidence="1" id="KW-1133">Transmembrane helix</keyword>
<comment type="caution">
    <text evidence="2">The sequence shown here is derived from an EMBL/GenBank/DDBJ whole genome shotgun (WGS) entry which is preliminary data.</text>
</comment>
<organism evidence="2 3">
    <name type="scientific">Asanoa siamensis</name>
    <dbReference type="NCBI Taxonomy" id="926357"/>
    <lineage>
        <taxon>Bacteria</taxon>
        <taxon>Bacillati</taxon>
        <taxon>Actinomycetota</taxon>
        <taxon>Actinomycetes</taxon>
        <taxon>Micromonosporales</taxon>
        <taxon>Micromonosporaceae</taxon>
        <taxon>Asanoa</taxon>
    </lineage>
</organism>
<accession>A0ABQ4CVM1</accession>
<keyword evidence="1" id="KW-0812">Transmembrane</keyword>
<evidence type="ECO:0000313" key="2">
    <source>
        <dbReference type="EMBL" id="GIF75068.1"/>
    </source>
</evidence>
<feature type="transmembrane region" description="Helical" evidence="1">
    <location>
        <begin position="593"/>
        <end position="611"/>
    </location>
</feature>
<gene>
    <name evidence="2" type="ORF">Asi02nite_45860</name>
</gene>
<proteinExistence type="predicted"/>
<dbReference type="RefSeq" id="WP_203715950.1">
    <property type="nucleotide sequence ID" value="NZ_BONE01000038.1"/>
</dbReference>
<dbReference type="Proteomes" id="UP000604117">
    <property type="component" value="Unassembled WGS sequence"/>
</dbReference>
<keyword evidence="3" id="KW-1185">Reference proteome</keyword>
<feature type="transmembrane region" description="Helical" evidence="1">
    <location>
        <begin position="521"/>
        <end position="543"/>
    </location>
</feature>